<dbReference type="Proteomes" id="UP000683925">
    <property type="component" value="Unassembled WGS sequence"/>
</dbReference>
<feature type="region of interest" description="Disordered" evidence="1">
    <location>
        <begin position="24"/>
        <end position="43"/>
    </location>
</feature>
<proteinExistence type="predicted"/>
<protein>
    <submittedName>
        <fullName evidence="2">Uncharacterized protein</fullName>
    </submittedName>
</protein>
<sequence>MCQLIEQQKFYDCYREQFKQLKAERKSRSQKQQRNSLNNKEKQKKDLVLRTPNLIKSILEHSNIQQKRWVYIQYIKNTHLINTIIECLSNHQLIIFDLRTKRRQSLFLFSRYQQDIQQIKIIINSALNCIKNQRIVKYSTGIFNYQFFQQQI</sequence>
<name>A0A8S1XNM3_PAROT</name>
<evidence type="ECO:0000313" key="2">
    <source>
        <dbReference type="EMBL" id="CAD8202755.1"/>
    </source>
</evidence>
<dbReference type="AlphaFoldDB" id="A0A8S1XNM3"/>
<comment type="caution">
    <text evidence="2">The sequence shown here is derived from an EMBL/GenBank/DDBJ whole genome shotgun (WGS) entry which is preliminary data.</text>
</comment>
<gene>
    <name evidence="2" type="ORF">POCTA_138.1.T1280068</name>
</gene>
<evidence type="ECO:0000256" key="1">
    <source>
        <dbReference type="SAM" id="MobiDB-lite"/>
    </source>
</evidence>
<dbReference type="EMBL" id="CAJJDP010000128">
    <property type="protein sequence ID" value="CAD8202755.1"/>
    <property type="molecule type" value="Genomic_DNA"/>
</dbReference>
<keyword evidence="3" id="KW-1185">Reference proteome</keyword>
<accession>A0A8S1XNM3</accession>
<organism evidence="2 3">
    <name type="scientific">Paramecium octaurelia</name>
    <dbReference type="NCBI Taxonomy" id="43137"/>
    <lineage>
        <taxon>Eukaryota</taxon>
        <taxon>Sar</taxon>
        <taxon>Alveolata</taxon>
        <taxon>Ciliophora</taxon>
        <taxon>Intramacronucleata</taxon>
        <taxon>Oligohymenophorea</taxon>
        <taxon>Peniculida</taxon>
        <taxon>Parameciidae</taxon>
        <taxon>Paramecium</taxon>
    </lineage>
</organism>
<reference evidence="2" key="1">
    <citation type="submission" date="2021-01" db="EMBL/GenBank/DDBJ databases">
        <authorList>
            <consortium name="Genoscope - CEA"/>
            <person name="William W."/>
        </authorList>
    </citation>
    <scope>NUCLEOTIDE SEQUENCE</scope>
</reference>
<evidence type="ECO:0000313" key="3">
    <source>
        <dbReference type="Proteomes" id="UP000683925"/>
    </source>
</evidence>